<keyword evidence="1" id="KW-0732">Signal</keyword>
<proteinExistence type="predicted"/>
<dbReference type="Proteomes" id="UP000290809">
    <property type="component" value="Unassembled WGS sequence"/>
</dbReference>
<protein>
    <submittedName>
        <fullName evidence="2">Uncharacterized protein</fullName>
    </submittedName>
</protein>
<dbReference type="AlphaFoldDB" id="A0A430Q957"/>
<accession>A0A430Q957</accession>
<evidence type="ECO:0000313" key="2">
    <source>
        <dbReference type="EMBL" id="RTG84227.1"/>
    </source>
</evidence>
<gene>
    <name evidence="2" type="ORF">DC041_0004674</name>
</gene>
<organism evidence="2 3">
    <name type="scientific">Schistosoma bovis</name>
    <name type="common">Blood fluke</name>
    <dbReference type="NCBI Taxonomy" id="6184"/>
    <lineage>
        <taxon>Eukaryota</taxon>
        <taxon>Metazoa</taxon>
        <taxon>Spiralia</taxon>
        <taxon>Lophotrochozoa</taxon>
        <taxon>Platyhelminthes</taxon>
        <taxon>Trematoda</taxon>
        <taxon>Digenea</taxon>
        <taxon>Strigeidida</taxon>
        <taxon>Schistosomatoidea</taxon>
        <taxon>Schistosomatidae</taxon>
        <taxon>Schistosoma</taxon>
    </lineage>
</organism>
<feature type="signal peptide" evidence="1">
    <location>
        <begin position="1"/>
        <end position="18"/>
    </location>
</feature>
<evidence type="ECO:0000256" key="1">
    <source>
        <dbReference type="SAM" id="SignalP"/>
    </source>
</evidence>
<keyword evidence="3" id="KW-1185">Reference proteome</keyword>
<comment type="caution">
    <text evidence="2">The sequence shown here is derived from an EMBL/GenBank/DDBJ whole genome shotgun (WGS) entry which is preliminary data.</text>
</comment>
<evidence type="ECO:0000313" key="3">
    <source>
        <dbReference type="Proteomes" id="UP000290809"/>
    </source>
</evidence>
<feature type="chain" id="PRO_5019333217" evidence="1">
    <location>
        <begin position="19"/>
        <end position="163"/>
    </location>
</feature>
<reference evidence="2 3" key="1">
    <citation type="journal article" date="2019" name="PLoS Pathog.">
        <title>Genome sequence of the bovine parasite Schistosoma bovis Tanzania.</title>
        <authorList>
            <person name="Oey H."/>
            <person name="Zakrzewski M."/>
            <person name="Gobert G."/>
            <person name="Gravermann K."/>
            <person name="Stoye J."/>
            <person name="Jones M."/>
            <person name="Mcmanus D."/>
            <person name="Krause L."/>
        </authorList>
    </citation>
    <scope>NUCLEOTIDE SEQUENCE [LARGE SCALE GENOMIC DNA]</scope>
    <source>
        <strain evidence="2 3">TAN1997</strain>
    </source>
</reference>
<name>A0A430Q957_SCHBO</name>
<dbReference type="EMBL" id="QMKO01002230">
    <property type="protein sequence ID" value="RTG84227.1"/>
    <property type="molecule type" value="Genomic_DNA"/>
</dbReference>
<sequence length="163" mass="18858">MKFVFWFCIGIVNDSTLSLTNEISYYIPMFTANYNNASVNFTYDMTIGSYSTSGSFMFITTTPAVSEINYFILYVIVPSIYTFYRFPFDDPKSVYTKMCTGEPVDIIAVTYPKEKRCSYITQWINRLLNNNIALNISRVWLSRNGGGVWIPRGFTINMTYVDR</sequence>